<dbReference type="CDD" id="cd00082">
    <property type="entry name" value="HisKA"/>
    <property type="match status" value="1"/>
</dbReference>
<dbReference type="SUPFAM" id="SSF47384">
    <property type="entry name" value="Homodimeric domain of signal transducing histidine kinase"/>
    <property type="match status" value="1"/>
</dbReference>
<accession>A0A9N9D7U9</accession>
<evidence type="ECO:0000256" key="1">
    <source>
        <dbReference type="ARBA" id="ARBA00022553"/>
    </source>
</evidence>
<feature type="non-terminal residue" evidence="3">
    <location>
        <position position="1"/>
    </location>
</feature>
<feature type="domain" description="Signal transduction histidine kinase dimerisation/phosphoacceptor" evidence="2">
    <location>
        <begin position="472"/>
        <end position="531"/>
    </location>
</feature>
<dbReference type="PANTHER" id="PTHR43547:SF2">
    <property type="entry name" value="HYBRID SIGNAL TRANSDUCTION HISTIDINE KINASE C"/>
    <property type="match status" value="1"/>
</dbReference>
<name>A0A9N9D7U9_9GLOM</name>
<dbReference type="OrthoDB" id="5378913at2759"/>
<dbReference type="Proteomes" id="UP000789831">
    <property type="component" value="Unassembled WGS sequence"/>
</dbReference>
<organism evidence="3 4">
    <name type="scientific">Ambispora gerdemannii</name>
    <dbReference type="NCBI Taxonomy" id="144530"/>
    <lineage>
        <taxon>Eukaryota</taxon>
        <taxon>Fungi</taxon>
        <taxon>Fungi incertae sedis</taxon>
        <taxon>Mucoromycota</taxon>
        <taxon>Glomeromycotina</taxon>
        <taxon>Glomeromycetes</taxon>
        <taxon>Archaeosporales</taxon>
        <taxon>Ambisporaceae</taxon>
        <taxon>Ambispora</taxon>
    </lineage>
</organism>
<dbReference type="Gene3D" id="1.10.287.130">
    <property type="match status" value="1"/>
</dbReference>
<reference evidence="3" key="1">
    <citation type="submission" date="2021-06" db="EMBL/GenBank/DDBJ databases">
        <authorList>
            <person name="Kallberg Y."/>
            <person name="Tangrot J."/>
            <person name="Rosling A."/>
        </authorList>
    </citation>
    <scope>NUCLEOTIDE SEQUENCE</scope>
    <source>
        <strain evidence="3">MT106</strain>
    </source>
</reference>
<dbReference type="SMART" id="SM00388">
    <property type="entry name" value="HisKA"/>
    <property type="match status" value="1"/>
</dbReference>
<keyword evidence="1" id="KW-0597">Phosphoprotein</keyword>
<evidence type="ECO:0000313" key="4">
    <source>
        <dbReference type="Proteomes" id="UP000789831"/>
    </source>
</evidence>
<evidence type="ECO:0000313" key="3">
    <source>
        <dbReference type="EMBL" id="CAG8629652.1"/>
    </source>
</evidence>
<dbReference type="Gene3D" id="3.30.450.20">
    <property type="entry name" value="PAS domain"/>
    <property type="match status" value="1"/>
</dbReference>
<sequence>MSVPKKSKNSERGFSVKVEVEVGEWGLRTKKRHIFYPPSLIFGWVKQRQTIDNVMNTYENETPMADLVYSFDWSSTPLGAMDTWSTSLRANVDLCMHAAFPMAIYYGPENTLIYNQMWRPILKMKHPYALGKTLKEVWPEVREKLEKIFEDVYATKKGQFNEDLLFYLNREGYPEETYFSFTFSPIFKKDGTVGGVFNCVQETTKRVITARRLKVLGELGRLTLGAKSIEGACHLVTATLRKHDADIPYALLYLIEDHATEYARTQFARLTATTFDQNLDTQIVEDGVEEMKFVDGHSSRELPDLLSNTQNLVDITDIENLHKSTSIPSLSTFKKNTNICSRNNINEEVPSPSISPPFTNTSTTNKNNYDTIPISSNQPWPIHQVIQTNSHVVVNLANDSQAIMLPVSTSIGGKNILNAIIICGLNTHCALDETYMEFLQLVANHFGTGLSNGRSREEERKNTEMLADLNRQKIMFFQNISHELRTPLTLMLAPLEDVITTCSPSSPIIQDLEMIRRNARRLLKLVNTLLQ</sequence>
<evidence type="ECO:0000259" key="2">
    <source>
        <dbReference type="SMART" id="SM00388"/>
    </source>
</evidence>
<keyword evidence="4" id="KW-1185">Reference proteome</keyword>
<comment type="caution">
    <text evidence="3">The sequence shown here is derived from an EMBL/GenBank/DDBJ whole genome shotgun (WGS) entry which is preliminary data.</text>
</comment>
<dbReference type="SUPFAM" id="SSF55785">
    <property type="entry name" value="PYP-like sensor domain (PAS domain)"/>
    <property type="match status" value="1"/>
</dbReference>
<dbReference type="GO" id="GO:0000155">
    <property type="term" value="F:phosphorelay sensor kinase activity"/>
    <property type="evidence" value="ECO:0007669"/>
    <property type="project" value="InterPro"/>
</dbReference>
<dbReference type="PANTHER" id="PTHR43547">
    <property type="entry name" value="TWO-COMPONENT HISTIDINE KINASE"/>
    <property type="match status" value="1"/>
</dbReference>
<dbReference type="Pfam" id="PF08448">
    <property type="entry name" value="PAS_4"/>
    <property type="match status" value="1"/>
</dbReference>
<dbReference type="InterPro" id="IPR036097">
    <property type="entry name" value="HisK_dim/P_sf"/>
</dbReference>
<proteinExistence type="predicted"/>
<dbReference type="Pfam" id="PF00512">
    <property type="entry name" value="HisKA"/>
    <property type="match status" value="1"/>
</dbReference>
<dbReference type="InterPro" id="IPR003661">
    <property type="entry name" value="HisK_dim/P_dom"/>
</dbReference>
<dbReference type="AlphaFoldDB" id="A0A9N9D7U9"/>
<protein>
    <submittedName>
        <fullName evidence="3">3608_t:CDS:1</fullName>
    </submittedName>
</protein>
<dbReference type="InterPro" id="IPR013656">
    <property type="entry name" value="PAS_4"/>
</dbReference>
<dbReference type="EMBL" id="CAJVPL010003283">
    <property type="protein sequence ID" value="CAG8629652.1"/>
    <property type="molecule type" value="Genomic_DNA"/>
</dbReference>
<dbReference type="InterPro" id="IPR035965">
    <property type="entry name" value="PAS-like_dom_sf"/>
</dbReference>
<gene>
    <name evidence="3" type="ORF">AGERDE_LOCUS10462</name>
</gene>